<dbReference type="OrthoDB" id="5779855at2759"/>
<dbReference type="CDD" id="cd01040">
    <property type="entry name" value="Mb-like"/>
    <property type="match status" value="2"/>
</dbReference>
<reference evidence="9 10" key="2">
    <citation type="submission" date="2018-11" db="EMBL/GenBank/DDBJ databases">
        <authorList>
            <consortium name="Pathogen Informatics"/>
        </authorList>
    </citation>
    <scope>NUCLEOTIDE SEQUENCE [LARGE SCALE GENOMIC DNA]</scope>
    <source>
        <strain evidence="9 10">MHpl1</strain>
    </source>
</reference>
<keyword evidence="7" id="KW-0732">Signal</keyword>
<evidence type="ECO:0000256" key="4">
    <source>
        <dbReference type="ARBA" id="ARBA00022723"/>
    </source>
</evidence>
<name>A0A0N4WDV0_HAEPC</name>
<protein>
    <submittedName>
        <fullName evidence="11">Globin</fullName>
    </submittedName>
</protein>
<organism evidence="11">
    <name type="scientific">Haemonchus placei</name>
    <name type="common">Barber's pole worm</name>
    <dbReference type="NCBI Taxonomy" id="6290"/>
    <lineage>
        <taxon>Eukaryota</taxon>
        <taxon>Metazoa</taxon>
        <taxon>Ecdysozoa</taxon>
        <taxon>Nematoda</taxon>
        <taxon>Chromadorea</taxon>
        <taxon>Rhabditida</taxon>
        <taxon>Rhabditina</taxon>
        <taxon>Rhabditomorpha</taxon>
        <taxon>Strongyloidea</taxon>
        <taxon>Trichostrongylidae</taxon>
        <taxon>Haemonchus</taxon>
    </lineage>
</organism>
<evidence type="ECO:0000256" key="2">
    <source>
        <dbReference type="ARBA" id="ARBA00022617"/>
    </source>
</evidence>
<evidence type="ECO:0000259" key="8">
    <source>
        <dbReference type="PROSITE" id="PS01033"/>
    </source>
</evidence>
<dbReference type="EMBL" id="UZAF01016928">
    <property type="protein sequence ID" value="VDO35774.1"/>
    <property type="molecule type" value="Genomic_DNA"/>
</dbReference>
<dbReference type="InterPro" id="IPR044399">
    <property type="entry name" value="Mb-like_M"/>
</dbReference>
<comment type="similarity">
    <text evidence="6">Belongs to the globin family.</text>
</comment>
<dbReference type="WBParaSite" id="HPLM_0000878101-mRNA-1">
    <property type="protein sequence ID" value="HPLM_0000878101-mRNA-1"/>
    <property type="gene ID" value="HPLM_0000878101"/>
</dbReference>
<evidence type="ECO:0000313" key="10">
    <source>
        <dbReference type="Proteomes" id="UP000268014"/>
    </source>
</evidence>
<dbReference type="InterPro" id="IPR009050">
    <property type="entry name" value="Globin-like_sf"/>
</dbReference>
<evidence type="ECO:0000256" key="5">
    <source>
        <dbReference type="ARBA" id="ARBA00023004"/>
    </source>
</evidence>
<dbReference type="OMA" id="RFMRQGQ"/>
<dbReference type="GO" id="GO:0020037">
    <property type="term" value="F:heme binding"/>
    <property type="evidence" value="ECO:0007669"/>
    <property type="project" value="InterPro"/>
</dbReference>
<dbReference type="GO" id="GO:0019825">
    <property type="term" value="F:oxygen binding"/>
    <property type="evidence" value="ECO:0007669"/>
    <property type="project" value="InterPro"/>
</dbReference>
<dbReference type="InterPro" id="IPR000971">
    <property type="entry name" value="Globin"/>
</dbReference>
<dbReference type="Pfam" id="PF00042">
    <property type="entry name" value="Globin"/>
    <property type="match status" value="2"/>
</dbReference>
<evidence type="ECO:0000313" key="11">
    <source>
        <dbReference type="WBParaSite" id="HPLM_0000878101-mRNA-1"/>
    </source>
</evidence>
<evidence type="ECO:0000256" key="7">
    <source>
        <dbReference type="SAM" id="SignalP"/>
    </source>
</evidence>
<gene>
    <name evidence="9" type="ORF">HPLM_LOCUS8773</name>
</gene>
<accession>A0A0N4WDV0</accession>
<evidence type="ECO:0000256" key="6">
    <source>
        <dbReference type="RuleBase" id="RU000356"/>
    </source>
</evidence>
<dbReference type="Proteomes" id="UP000268014">
    <property type="component" value="Unassembled WGS sequence"/>
</dbReference>
<proteinExistence type="inferred from homology"/>
<keyword evidence="10" id="KW-1185">Reference proteome</keyword>
<keyword evidence="1 6" id="KW-0813">Transport</keyword>
<dbReference type="PANTHER" id="PTHR47217:SF1">
    <property type="entry name" value="GLOBIN-LIKE PROTEIN"/>
    <property type="match status" value="1"/>
</dbReference>
<feature type="domain" description="Globin" evidence="8">
    <location>
        <begin position="175"/>
        <end position="316"/>
    </location>
</feature>
<dbReference type="Gene3D" id="1.10.490.10">
    <property type="entry name" value="Globins"/>
    <property type="match status" value="2"/>
</dbReference>
<reference evidence="11" key="1">
    <citation type="submission" date="2017-02" db="UniProtKB">
        <authorList>
            <consortium name="WormBaseParasite"/>
        </authorList>
    </citation>
    <scope>IDENTIFICATION</scope>
</reference>
<keyword evidence="2 6" id="KW-0349">Heme</keyword>
<dbReference type="SUPFAM" id="SSF46458">
    <property type="entry name" value="Globin-like"/>
    <property type="match status" value="2"/>
</dbReference>
<evidence type="ECO:0000256" key="3">
    <source>
        <dbReference type="ARBA" id="ARBA00022621"/>
    </source>
</evidence>
<evidence type="ECO:0000313" key="9">
    <source>
        <dbReference type="EMBL" id="VDO35774.1"/>
    </source>
</evidence>
<dbReference type="GO" id="GO:0005344">
    <property type="term" value="F:oxygen carrier activity"/>
    <property type="evidence" value="ECO:0007669"/>
    <property type="project" value="UniProtKB-KW"/>
</dbReference>
<keyword evidence="3 6" id="KW-0561">Oxygen transport</keyword>
<feature type="signal peptide" evidence="7">
    <location>
        <begin position="1"/>
        <end position="15"/>
    </location>
</feature>
<evidence type="ECO:0000256" key="1">
    <source>
        <dbReference type="ARBA" id="ARBA00022448"/>
    </source>
</evidence>
<dbReference type="PROSITE" id="PS01033">
    <property type="entry name" value="GLOBIN"/>
    <property type="match status" value="2"/>
</dbReference>
<dbReference type="InterPro" id="IPR012292">
    <property type="entry name" value="Globin/Proto"/>
</dbReference>
<dbReference type="AlphaFoldDB" id="A0A0N4WDV0"/>
<dbReference type="GO" id="GO:0046872">
    <property type="term" value="F:metal ion binding"/>
    <property type="evidence" value="ECO:0007669"/>
    <property type="project" value="UniProtKB-KW"/>
</dbReference>
<feature type="chain" id="PRO_5043123602" evidence="7">
    <location>
        <begin position="16"/>
        <end position="323"/>
    </location>
</feature>
<feature type="domain" description="Globin" evidence="8">
    <location>
        <begin position="25"/>
        <end position="166"/>
    </location>
</feature>
<keyword evidence="4" id="KW-0479">Metal-binding</keyword>
<keyword evidence="5" id="KW-0408">Iron</keyword>
<sequence length="323" mass="36590">MNLLIVALLVAYATATSPEDVKKNAVAALEHAPLGTTPEKDHIGRDFYKHYFTKHPEVRKYFKGAESITSDEVDKSDRFKKQGTRLLTAVHVLANTYDNDAVFRAFVRDLIHRHSDKGIDPKEWKEIWSSIESFLETRGTSLTAEQKAALEAIANKFNEEAQKDLAAHGHPHKNAVTALEHAPLGTTPEKDHIGRDFYKHYFSKHPEVRKYFKGAESITSDEVDKSDRFKKQGTRLLTAVHVLANTYDNDAVFRAFVRDLIHRHSDKGIDPKEWKEIWTSIESFLETRGTSLTAEQKAALEAIANKFNEEAQKDLAAHGHPHV</sequence>
<dbReference type="PANTHER" id="PTHR47217">
    <property type="entry name" value="GLOBIN-LIKE PROTEIN"/>
    <property type="match status" value="1"/>
</dbReference>